<keyword evidence="3" id="KW-1185">Reference proteome</keyword>
<dbReference type="AlphaFoldDB" id="A0A4C1W613"/>
<reference evidence="2 3" key="1">
    <citation type="journal article" date="2019" name="Commun. Biol.">
        <title>The bagworm genome reveals a unique fibroin gene that provides high tensile strength.</title>
        <authorList>
            <person name="Kono N."/>
            <person name="Nakamura H."/>
            <person name="Ohtoshi R."/>
            <person name="Tomita M."/>
            <person name="Numata K."/>
            <person name="Arakawa K."/>
        </authorList>
    </citation>
    <scope>NUCLEOTIDE SEQUENCE [LARGE SCALE GENOMIC DNA]</scope>
</reference>
<accession>A0A4C1W613</accession>
<proteinExistence type="predicted"/>
<comment type="caution">
    <text evidence="2">The sequence shown here is derived from an EMBL/GenBank/DDBJ whole genome shotgun (WGS) entry which is preliminary data.</text>
</comment>
<feature type="compositionally biased region" description="Basic residues" evidence="1">
    <location>
        <begin position="98"/>
        <end position="107"/>
    </location>
</feature>
<evidence type="ECO:0000313" key="3">
    <source>
        <dbReference type="Proteomes" id="UP000299102"/>
    </source>
</evidence>
<evidence type="ECO:0000256" key="1">
    <source>
        <dbReference type="SAM" id="MobiDB-lite"/>
    </source>
</evidence>
<organism evidence="2 3">
    <name type="scientific">Eumeta variegata</name>
    <name type="common">Bagworm moth</name>
    <name type="synonym">Eumeta japonica</name>
    <dbReference type="NCBI Taxonomy" id="151549"/>
    <lineage>
        <taxon>Eukaryota</taxon>
        <taxon>Metazoa</taxon>
        <taxon>Ecdysozoa</taxon>
        <taxon>Arthropoda</taxon>
        <taxon>Hexapoda</taxon>
        <taxon>Insecta</taxon>
        <taxon>Pterygota</taxon>
        <taxon>Neoptera</taxon>
        <taxon>Endopterygota</taxon>
        <taxon>Lepidoptera</taxon>
        <taxon>Glossata</taxon>
        <taxon>Ditrysia</taxon>
        <taxon>Tineoidea</taxon>
        <taxon>Psychidae</taxon>
        <taxon>Oiketicinae</taxon>
        <taxon>Eumeta</taxon>
    </lineage>
</organism>
<evidence type="ECO:0000313" key="2">
    <source>
        <dbReference type="EMBL" id="GBP45969.1"/>
    </source>
</evidence>
<gene>
    <name evidence="2" type="ORF">EVAR_24162_1</name>
</gene>
<dbReference type="EMBL" id="BGZK01000475">
    <property type="protein sequence ID" value="GBP45969.1"/>
    <property type="molecule type" value="Genomic_DNA"/>
</dbReference>
<name>A0A4C1W613_EUMVA</name>
<feature type="region of interest" description="Disordered" evidence="1">
    <location>
        <begin position="83"/>
        <end position="107"/>
    </location>
</feature>
<protein>
    <submittedName>
        <fullName evidence="2">Uncharacterized protein</fullName>
    </submittedName>
</protein>
<sequence>MYENKNMFTSIIISWPVSVNSETATAAPRPPHLRPPLLPKQFPRAASPYFTVRKPPPPRAARRVHSLLHCVLRRASLLREMRNQDEAVAPRPPPPHLSARRSHIFRI</sequence>
<dbReference type="Proteomes" id="UP000299102">
    <property type="component" value="Unassembled WGS sequence"/>
</dbReference>